<dbReference type="GO" id="GO:0015936">
    <property type="term" value="P:coenzyme A metabolic process"/>
    <property type="evidence" value="ECO:0007669"/>
    <property type="project" value="InterPro"/>
</dbReference>
<dbReference type="InterPro" id="IPR009023">
    <property type="entry name" value="HMG_CoA_Rdtase_NAD(P)-bd_sf"/>
</dbReference>
<evidence type="ECO:0000313" key="5">
    <source>
        <dbReference type="Proteomes" id="UP001146793"/>
    </source>
</evidence>
<dbReference type="Proteomes" id="UP001146793">
    <property type="component" value="Unassembled WGS sequence"/>
</dbReference>
<dbReference type="PROSITE" id="PS50065">
    <property type="entry name" value="HMG_COA_REDUCTASE_4"/>
    <property type="match status" value="1"/>
</dbReference>
<dbReference type="Gene3D" id="3.90.770.10">
    <property type="entry name" value="3-hydroxy-3-methylglutaryl-coenzyme A Reductase, Chain A, domain 2"/>
    <property type="match status" value="2"/>
</dbReference>
<keyword evidence="3" id="KW-0560">Oxidoreductase</keyword>
<evidence type="ECO:0000313" key="4">
    <source>
        <dbReference type="EMBL" id="KAJ3447134.1"/>
    </source>
</evidence>
<comment type="similarity">
    <text evidence="1">Belongs to the HMG-CoA reductase family.</text>
</comment>
<dbReference type="Pfam" id="PF00368">
    <property type="entry name" value="HMG-CoA_red"/>
    <property type="match status" value="1"/>
</dbReference>
<dbReference type="InterPro" id="IPR023074">
    <property type="entry name" value="HMG_CoA_Rdtase_cat_sf"/>
</dbReference>
<sequence>MTETTEKKKEKTSMISGLYQKNLNERHSILKDFSNLDDQDVKLLSVPSCFDFEIANKSIENFIGIFPLPMGIAPNFRVNNKDYVVPMVTEEPSVIAAASNGAKLSRLFGGDGFTATSTDPIMIGQIQVTKIQEISLEQAKLNIEKNAEMLVNHANETYGTKRRSKAKTIVARVVKNMLVVHLLVNVCDSMGANTVNTMVEALCEKVQELTKGIVLLRIISNLPIHRTVTCVAVWTKEALEKSVRGKLKGKITGEEIGKRIIEAWKFAEDDPFRRATHIKGILNGIDAVAIATGNDFRATSSGLFSLSNYHPNEEDLDMLSKIQNIPTMKDEITNHTNTLTSYYLDSDSNLHGKFFASLSMATFGGSIQTNPMSKLCQKILNCEDSNELSCVTAAVGLAQNFAALRSLVLEGIQRGHMKLHKRKLDKEKK</sequence>
<dbReference type="EMBL" id="JANTQA010000016">
    <property type="protein sequence ID" value="KAJ3447134.1"/>
    <property type="molecule type" value="Genomic_DNA"/>
</dbReference>
<dbReference type="InterPro" id="IPR023076">
    <property type="entry name" value="HMG_CoA_Rdtase_CS"/>
</dbReference>
<organism evidence="4 5">
    <name type="scientific">Anaeramoeba flamelloides</name>
    <dbReference type="NCBI Taxonomy" id="1746091"/>
    <lineage>
        <taxon>Eukaryota</taxon>
        <taxon>Metamonada</taxon>
        <taxon>Anaeramoebidae</taxon>
        <taxon>Anaeramoeba</taxon>
    </lineage>
</organism>
<dbReference type="GO" id="GO:0004420">
    <property type="term" value="F:hydroxymethylglutaryl-CoA reductase (NADPH) activity"/>
    <property type="evidence" value="ECO:0007669"/>
    <property type="project" value="UniProtKB-EC"/>
</dbReference>
<dbReference type="InterPro" id="IPR002202">
    <property type="entry name" value="HMG_CoA_Rdtase"/>
</dbReference>
<dbReference type="SUPFAM" id="SSF56542">
    <property type="entry name" value="Substrate-binding domain of HMG-CoA reductase"/>
    <property type="match status" value="1"/>
</dbReference>
<dbReference type="PRINTS" id="PR00071">
    <property type="entry name" value="HMGCOARDTASE"/>
</dbReference>
<reference evidence="4" key="1">
    <citation type="submission" date="2022-08" db="EMBL/GenBank/DDBJ databases">
        <title>Novel sulphate-reducing endosymbionts in the free-living metamonad Anaeramoeba.</title>
        <authorList>
            <person name="Jerlstrom-Hultqvist J."/>
            <person name="Cepicka I."/>
            <person name="Gallot-Lavallee L."/>
            <person name="Salas-Leiva D."/>
            <person name="Curtis B.A."/>
            <person name="Zahonova K."/>
            <person name="Pipaliya S."/>
            <person name="Dacks J."/>
            <person name="Roger A.J."/>
        </authorList>
    </citation>
    <scope>NUCLEOTIDE SEQUENCE</scope>
    <source>
        <strain evidence="4">Busselton2</strain>
    </source>
</reference>
<dbReference type="InterPro" id="IPR009029">
    <property type="entry name" value="HMG_CoA_Rdtase_sub-bd_dom_sf"/>
</dbReference>
<dbReference type="PANTHER" id="PTHR10572">
    <property type="entry name" value="3-HYDROXY-3-METHYLGLUTARYL-COENZYME A REDUCTASE"/>
    <property type="match status" value="1"/>
</dbReference>
<evidence type="ECO:0000256" key="3">
    <source>
        <dbReference type="ARBA" id="ARBA00023002"/>
    </source>
</evidence>
<evidence type="ECO:0000256" key="1">
    <source>
        <dbReference type="ARBA" id="ARBA00007661"/>
    </source>
</evidence>
<dbReference type="PROSITE" id="PS00066">
    <property type="entry name" value="HMG_COA_REDUCTASE_1"/>
    <property type="match status" value="1"/>
</dbReference>
<evidence type="ECO:0000256" key="2">
    <source>
        <dbReference type="ARBA" id="ARBA00012999"/>
    </source>
</evidence>
<dbReference type="SUPFAM" id="SSF55035">
    <property type="entry name" value="NAD-binding domain of HMG-CoA reductase"/>
    <property type="match status" value="1"/>
</dbReference>
<comment type="caution">
    <text evidence="4">The sequence shown here is derived from an EMBL/GenBank/DDBJ whole genome shotgun (WGS) entry which is preliminary data.</text>
</comment>
<name>A0AAV7ZYT8_9EUKA</name>
<dbReference type="PANTHER" id="PTHR10572:SF24">
    <property type="entry name" value="3-HYDROXY-3-METHYLGLUTARYL-COENZYME A REDUCTASE"/>
    <property type="match status" value="1"/>
</dbReference>
<gene>
    <name evidence="4" type="ORF">M0812_07353</name>
</gene>
<proteinExistence type="inferred from homology"/>
<protein>
    <recommendedName>
        <fullName evidence="2">hydroxymethylglutaryl-CoA reductase (NADPH)</fullName>
        <ecNumber evidence="2">1.1.1.34</ecNumber>
    </recommendedName>
</protein>
<accession>A0AAV7ZYT8</accession>
<dbReference type="EC" id="1.1.1.34" evidence="2"/>
<dbReference type="AlphaFoldDB" id="A0AAV7ZYT8"/>